<name>A0A5B8VYI4_9SPHI</name>
<dbReference type="GO" id="GO:0004553">
    <property type="term" value="F:hydrolase activity, hydrolyzing O-glycosyl compounds"/>
    <property type="evidence" value="ECO:0007669"/>
    <property type="project" value="InterPro"/>
</dbReference>
<evidence type="ECO:0000313" key="4">
    <source>
        <dbReference type="Proteomes" id="UP000321362"/>
    </source>
</evidence>
<protein>
    <submittedName>
        <fullName evidence="3">Sialate O-acetylesterase</fullName>
    </submittedName>
</protein>
<dbReference type="Pfam" id="PF03629">
    <property type="entry name" value="SASA"/>
    <property type="match status" value="2"/>
</dbReference>
<accession>A0A5B8VYI4</accession>
<dbReference type="AlphaFoldDB" id="A0A5B8VYI4"/>
<dbReference type="EMBL" id="CP042437">
    <property type="protein sequence ID" value="QEC76474.1"/>
    <property type="molecule type" value="Genomic_DNA"/>
</dbReference>
<sequence length="646" mass="71821">MKSVKLLLIALCTSFIMPTYALVRLPQLVANGMVLQRNTHVNIWGWADAGEKISIQFQHKAFRTVTDKNGSWKMVLPAMPAGGPYTMDIQGSNRITISDILVGDVWFCSGQSNMALQMERVKEKYPDEIATASYPQIRNFFVKTEADVAKQHTDLQPGKWVKASPETVLGFGATSWFFAKRLYQKYHVPIGIINASVGGTPIEAWISEQGLMNIKPYYERVKQFGDAAFIDSVLKKHLPPNNPLNTSPLGIDKGLTGIKPWYDTAYVPHNWHHYWLPGYWADQGVKGLNGVVWFRKEVNLPASFEGKAAKLFLGRIIDADQTYVNGRLVGSITYQYPPRRYNVPAGLLKPGKNVIIVRVVNTADKGGFVPDKRYYLSVASDTIDLRGDWQYKVGQVFEPVKPVAEFIAQSEPTGLYNTMVAPVIKYTIKGMAWYQGESSVNSAKAYGILLKALIADWRDKWQQGNLPFVYAQLPNFNEAQYAPAESDWAELREGQLKALTLPGTGMAVTIDAGEWNDIHPLNKKTVGERLAIAAENVAYGDSNITPCGPVYQSARVDGNKIELTFKYTGTGLVAKNGDELSQFAIAGADKKFVWASAVIKGDKVLVWSDKISTPLYVRYAWADNPDGANLYNKEGLPASPFRTDKP</sequence>
<proteinExistence type="predicted"/>
<dbReference type="KEGG" id="mgk:FSB76_11145"/>
<dbReference type="Proteomes" id="UP000321362">
    <property type="component" value="Chromosome"/>
</dbReference>
<evidence type="ECO:0000256" key="1">
    <source>
        <dbReference type="ARBA" id="ARBA00022801"/>
    </source>
</evidence>
<feature type="domain" description="Sialate O-acetylesterase" evidence="2">
    <location>
        <begin position="413"/>
        <end position="515"/>
    </location>
</feature>
<dbReference type="GO" id="GO:0005975">
    <property type="term" value="P:carbohydrate metabolic process"/>
    <property type="evidence" value="ECO:0007669"/>
    <property type="project" value="InterPro"/>
</dbReference>
<dbReference type="PANTHER" id="PTHR22901:SF0">
    <property type="entry name" value="SIALATE O-ACETYLESTERASE"/>
    <property type="match status" value="1"/>
</dbReference>
<dbReference type="SUPFAM" id="SSF49785">
    <property type="entry name" value="Galactose-binding domain-like"/>
    <property type="match status" value="1"/>
</dbReference>
<dbReference type="GO" id="GO:0001681">
    <property type="term" value="F:sialate O-acetylesterase activity"/>
    <property type="evidence" value="ECO:0007669"/>
    <property type="project" value="InterPro"/>
</dbReference>
<evidence type="ECO:0000259" key="2">
    <source>
        <dbReference type="Pfam" id="PF03629"/>
    </source>
</evidence>
<dbReference type="InterPro" id="IPR036514">
    <property type="entry name" value="SGNH_hydro_sf"/>
</dbReference>
<dbReference type="SUPFAM" id="SSF52266">
    <property type="entry name" value="SGNH hydrolase"/>
    <property type="match status" value="1"/>
</dbReference>
<evidence type="ECO:0000313" key="3">
    <source>
        <dbReference type="EMBL" id="QEC76474.1"/>
    </source>
</evidence>
<gene>
    <name evidence="3" type="ORF">FSB76_11145</name>
</gene>
<dbReference type="RefSeq" id="WP_147053648.1">
    <property type="nucleotide sequence ID" value="NZ_CP042437.1"/>
</dbReference>
<dbReference type="Gene3D" id="3.40.50.1110">
    <property type="entry name" value="SGNH hydrolase"/>
    <property type="match status" value="2"/>
</dbReference>
<dbReference type="InterPro" id="IPR039329">
    <property type="entry name" value="SIAE"/>
</dbReference>
<dbReference type="PANTHER" id="PTHR22901">
    <property type="entry name" value="SIALATE O-ACETYLESTERASE"/>
    <property type="match status" value="1"/>
</dbReference>
<dbReference type="InterPro" id="IPR008979">
    <property type="entry name" value="Galactose-bd-like_sf"/>
</dbReference>
<organism evidence="3 4">
    <name type="scientific">Mucilaginibacter ginsenosidivorax</name>
    <dbReference type="NCBI Taxonomy" id="862126"/>
    <lineage>
        <taxon>Bacteria</taxon>
        <taxon>Pseudomonadati</taxon>
        <taxon>Bacteroidota</taxon>
        <taxon>Sphingobacteriia</taxon>
        <taxon>Sphingobacteriales</taxon>
        <taxon>Sphingobacteriaceae</taxon>
        <taxon>Mucilaginibacter</taxon>
    </lineage>
</organism>
<dbReference type="InterPro" id="IPR005181">
    <property type="entry name" value="SASA"/>
</dbReference>
<keyword evidence="4" id="KW-1185">Reference proteome</keyword>
<keyword evidence="1" id="KW-0378">Hydrolase</keyword>
<dbReference type="OrthoDB" id="9816001at2"/>
<reference evidence="3 4" key="1">
    <citation type="journal article" date="2013" name="J. Microbiol.">
        <title>Mucilaginibacter ginsenosidivorax sp. nov., with ginsenoside converting activity isolated from sediment.</title>
        <authorList>
            <person name="Kim J.K."/>
            <person name="Choi T.E."/>
            <person name="Liu Q.M."/>
            <person name="Park H.Y."/>
            <person name="Yi T.H."/>
            <person name="Yoon M.H."/>
            <person name="Kim S.C."/>
            <person name="Im W.T."/>
        </authorList>
    </citation>
    <scope>NUCLEOTIDE SEQUENCE [LARGE SCALE GENOMIC DNA]</scope>
    <source>
        <strain evidence="3 4">KHI28</strain>
    </source>
</reference>
<feature type="domain" description="Sialate O-acetylesterase" evidence="2">
    <location>
        <begin position="103"/>
        <end position="223"/>
    </location>
</feature>